<evidence type="ECO:0000313" key="5">
    <source>
        <dbReference type="EMBL" id="AYV22102.1"/>
    </source>
</evidence>
<dbReference type="InterPro" id="IPR029000">
    <property type="entry name" value="Cyclophilin-like_dom_sf"/>
</dbReference>
<dbReference type="SMART" id="SM00797">
    <property type="entry name" value="AHS2"/>
    <property type="match status" value="1"/>
</dbReference>
<dbReference type="InterPro" id="IPR052708">
    <property type="entry name" value="PxpC"/>
</dbReference>
<dbReference type="GO" id="GO:0016740">
    <property type="term" value="F:transferase activity"/>
    <property type="evidence" value="ECO:0007669"/>
    <property type="project" value="UniProtKB-KW"/>
</dbReference>
<protein>
    <submittedName>
        <fullName evidence="5">Biotin-dependent carboxyltransferase</fullName>
    </submittedName>
</protein>
<dbReference type="SUPFAM" id="SSF50891">
    <property type="entry name" value="Cyclophilin-like"/>
    <property type="match status" value="1"/>
</dbReference>
<dbReference type="InterPro" id="IPR003778">
    <property type="entry name" value="CT_A_B"/>
</dbReference>
<evidence type="ECO:0000256" key="3">
    <source>
        <dbReference type="ARBA" id="ARBA00022840"/>
    </source>
</evidence>
<dbReference type="GO" id="GO:0016787">
    <property type="term" value="F:hydrolase activity"/>
    <property type="evidence" value="ECO:0007669"/>
    <property type="project" value="UniProtKB-KW"/>
</dbReference>
<dbReference type="Proteomes" id="UP000279760">
    <property type="component" value="Chromosome 1"/>
</dbReference>
<gene>
    <name evidence="5" type="ORF">ECB94_12930</name>
</gene>
<dbReference type="RefSeq" id="WP_124940711.1">
    <property type="nucleotide sequence ID" value="NZ_CP033577.1"/>
</dbReference>
<keyword evidence="1" id="KW-0547">Nucleotide-binding</keyword>
<reference evidence="5 6" key="1">
    <citation type="submission" date="2018-11" db="EMBL/GenBank/DDBJ databases">
        <title>Complete Genome Sequence of Vbrio mediterranei 117-T6: a Potential Pathogen Bacteria Isolated from the Conchocelis of Pyropia.</title>
        <authorList>
            <person name="Liu Q."/>
        </authorList>
    </citation>
    <scope>NUCLEOTIDE SEQUENCE [LARGE SCALE GENOMIC DNA]</scope>
    <source>
        <strain evidence="5 6">117-T6</strain>
    </source>
</reference>
<sequence length="313" mass="34528">MPKLVVLNQGHHATIQDLGRHHYAQFGLSPGGVSDLHAHCWGQKLLGNPSTNASIEILLGRIKLRAVGDIDAVLTGADCRAINATRGIALPQWQAFRLHDGEELHLSTPKQGLRTYFSVKGNFQIPSFLHSVATVERNQIGGLGEGKPLAMGDILTTTDKAHTNPIKMPNSAIPRYASSYRLRLIPTFQYHQLSSQVTNEILKSQYRISANSNRMGIRLENENGSTSTALPAVGSMISEGIVCGAVQLPPDGMPIILLQDRQTLGGYKKLGTVAFRDLARLAQLRPGDHIEFHLTNLEVERHKQRAFYQYFEL</sequence>
<evidence type="ECO:0000256" key="2">
    <source>
        <dbReference type="ARBA" id="ARBA00022801"/>
    </source>
</evidence>
<feature type="domain" description="Carboxyltransferase" evidence="4">
    <location>
        <begin position="25"/>
        <end position="308"/>
    </location>
</feature>
<keyword evidence="5" id="KW-0808">Transferase</keyword>
<name>A0A3G4VER0_9VIBR</name>
<accession>A0A3G4VER0</accession>
<dbReference type="PANTHER" id="PTHR43309">
    <property type="entry name" value="5-OXOPROLINASE SUBUNIT C"/>
    <property type="match status" value="1"/>
</dbReference>
<dbReference type="Gene3D" id="2.40.100.10">
    <property type="entry name" value="Cyclophilin-like"/>
    <property type="match status" value="1"/>
</dbReference>
<keyword evidence="3" id="KW-0067">ATP-binding</keyword>
<dbReference type="EMBL" id="CP033577">
    <property type="protein sequence ID" value="AYV22102.1"/>
    <property type="molecule type" value="Genomic_DNA"/>
</dbReference>
<dbReference type="AlphaFoldDB" id="A0A3G4VER0"/>
<evidence type="ECO:0000256" key="1">
    <source>
        <dbReference type="ARBA" id="ARBA00022741"/>
    </source>
</evidence>
<dbReference type="PANTHER" id="PTHR43309:SF4">
    <property type="entry name" value="CARBOXYLTRANSFERASE DOMAIN-CONTAINING PROTEIN"/>
    <property type="match status" value="1"/>
</dbReference>
<organism evidence="5 6">
    <name type="scientific">Vibrio mediterranei</name>
    <dbReference type="NCBI Taxonomy" id="689"/>
    <lineage>
        <taxon>Bacteria</taxon>
        <taxon>Pseudomonadati</taxon>
        <taxon>Pseudomonadota</taxon>
        <taxon>Gammaproteobacteria</taxon>
        <taxon>Vibrionales</taxon>
        <taxon>Vibrionaceae</taxon>
        <taxon>Vibrio</taxon>
    </lineage>
</organism>
<dbReference type="Pfam" id="PF02626">
    <property type="entry name" value="CT_A_B"/>
    <property type="match status" value="1"/>
</dbReference>
<evidence type="ECO:0000259" key="4">
    <source>
        <dbReference type="SMART" id="SM00797"/>
    </source>
</evidence>
<evidence type="ECO:0000313" key="6">
    <source>
        <dbReference type="Proteomes" id="UP000279760"/>
    </source>
</evidence>
<keyword evidence="2" id="KW-0378">Hydrolase</keyword>
<dbReference type="GO" id="GO:0005524">
    <property type="term" value="F:ATP binding"/>
    <property type="evidence" value="ECO:0007669"/>
    <property type="project" value="UniProtKB-KW"/>
</dbReference>
<proteinExistence type="predicted"/>